<dbReference type="EMBL" id="LSSM01006515">
    <property type="protein sequence ID" value="OMJ10628.1"/>
    <property type="molecule type" value="Genomic_DNA"/>
</dbReference>
<dbReference type="EMBL" id="LSSM01002192">
    <property type="protein sequence ID" value="OMJ22708.1"/>
    <property type="molecule type" value="Genomic_DNA"/>
</dbReference>
<keyword evidence="3" id="KW-1185">Reference proteome</keyword>
<evidence type="ECO:0000313" key="2">
    <source>
        <dbReference type="EMBL" id="OMJ22708.1"/>
    </source>
</evidence>
<reference evidence="2" key="2">
    <citation type="submission" date="2017-01" db="EMBL/GenBank/DDBJ databases">
        <authorList>
            <person name="Mah S.A."/>
            <person name="Swanson W.J."/>
            <person name="Moy G.W."/>
            <person name="Vacquier V.D."/>
        </authorList>
    </citation>
    <scope>NUCLEOTIDE SEQUENCE [LARGE SCALE GENOMIC DNA]</scope>
    <source>
        <strain evidence="2">ID-206-W2</strain>
    </source>
</reference>
<accession>A0A1R1Y722</accession>
<comment type="caution">
    <text evidence="2">The sequence shown here is derived from an EMBL/GenBank/DDBJ whole genome shotgun (WGS) entry which is preliminary data.</text>
</comment>
<sequence>MLGLQQKFFFFFRVQPSPINIFVIKSKLLGLVFSVCSICVGISIIPGSLPPPSEPSLFSTSSIPVNDVATTKPLPTLSATSSLGFLDLFKLCACLMDFETSFSRNLVAKTANKCPTTSRCSIALFSSSFTSEK</sequence>
<organism evidence="2 3">
    <name type="scientific">Smittium culicis</name>
    <dbReference type="NCBI Taxonomy" id="133412"/>
    <lineage>
        <taxon>Eukaryota</taxon>
        <taxon>Fungi</taxon>
        <taxon>Fungi incertae sedis</taxon>
        <taxon>Zoopagomycota</taxon>
        <taxon>Kickxellomycotina</taxon>
        <taxon>Harpellomycetes</taxon>
        <taxon>Harpellales</taxon>
        <taxon>Legeriomycetaceae</taxon>
        <taxon>Smittium</taxon>
    </lineage>
</organism>
<reference evidence="3" key="1">
    <citation type="submission" date="2017-01" db="EMBL/GenBank/DDBJ databases">
        <authorList>
            <person name="Wang Y."/>
            <person name="White M."/>
            <person name="Kvist S."/>
            <person name="Moncalvo J.-M."/>
        </authorList>
    </citation>
    <scope>NUCLEOTIDE SEQUENCE [LARGE SCALE GENOMIC DNA]</scope>
    <source>
        <strain evidence="3">ID-206-W2</strain>
    </source>
</reference>
<dbReference type="AlphaFoldDB" id="A0A1R1Y722"/>
<protein>
    <submittedName>
        <fullName evidence="2">Uncharacterized protein</fullName>
    </submittedName>
</protein>
<proteinExistence type="predicted"/>
<evidence type="ECO:0000313" key="1">
    <source>
        <dbReference type="EMBL" id="OMJ10628.1"/>
    </source>
</evidence>
<evidence type="ECO:0000313" key="3">
    <source>
        <dbReference type="Proteomes" id="UP000187429"/>
    </source>
</evidence>
<name>A0A1R1Y722_9FUNG</name>
<dbReference type="Proteomes" id="UP000187429">
    <property type="component" value="Unassembled WGS sequence"/>
</dbReference>
<gene>
    <name evidence="1" type="ORF">AYI69_g10169</name>
    <name evidence="2" type="ORF">AYI69_g5289</name>
</gene>